<evidence type="ECO:0000313" key="9">
    <source>
        <dbReference type="Proteomes" id="UP000283433"/>
    </source>
</evidence>
<dbReference type="Pfam" id="PF24986">
    <property type="entry name" value="PRC_RimM"/>
    <property type="match status" value="1"/>
</dbReference>
<keyword evidence="1 5" id="KW-0963">Cytoplasm</keyword>
<dbReference type="PANTHER" id="PTHR33692">
    <property type="entry name" value="RIBOSOME MATURATION FACTOR RIMM"/>
    <property type="match status" value="1"/>
</dbReference>
<dbReference type="InterPro" id="IPR009000">
    <property type="entry name" value="Transl_B-barrel_sf"/>
</dbReference>
<reference evidence="8 9" key="1">
    <citation type="submission" date="2016-07" db="EMBL/GenBank/DDBJ databases">
        <title>Genome of Pelobium manganitolerans.</title>
        <authorList>
            <person name="Wu S."/>
            <person name="Wang G."/>
        </authorList>
    </citation>
    <scope>NUCLEOTIDE SEQUENCE [LARGE SCALE GENOMIC DNA]</scope>
    <source>
        <strain evidence="8 9">YS-25</strain>
    </source>
</reference>
<evidence type="ECO:0000256" key="5">
    <source>
        <dbReference type="HAMAP-Rule" id="MF_00014"/>
    </source>
</evidence>
<comment type="domain">
    <text evidence="5">The PRC barrel domain binds ribosomal protein uS19.</text>
</comment>
<dbReference type="InterPro" id="IPR056792">
    <property type="entry name" value="PRC_RimM"/>
</dbReference>
<comment type="subunit">
    <text evidence="5">Binds ribosomal protein uS19.</text>
</comment>
<dbReference type="Pfam" id="PF01782">
    <property type="entry name" value="RimM"/>
    <property type="match status" value="1"/>
</dbReference>
<dbReference type="HAMAP" id="MF_00014">
    <property type="entry name" value="Ribosome_mat_RimM"/>
    <property type="match status" value="1"/>
</dbReference>
<dbReference type="PANTHER" id="PTHR33692:SF1">
    <property type="entry name" value="RIBOSOME MATURATION FACTOR RIMM"/>
    <property type="match status" value="1"/>
</dbReference>
<sequence>MKIEDCFEIGYISKTRGLKGEVQVSFSYPEPEKLKISSVFIEMNHKLVPYFVSNYKIPMPMIGYFNFEDIEHIDQASTITKKKIYLPNRLKPKRKKGEFLFTDLLGFTAEDEQAGALGQILNVQEYPQQFLATINIQEKEVLIPLNETFIAEINIDKRFIRFNLPDGLLDLYMNS</sequence>
<keyword evidence="2 5" id="KW-0690">Ribosome biogenesis</keyword>
<dbReference type="GO" id="GO:0042274">
    <property type="term" value="P:ribosomal small subunit biogenesis"/>
    <property type="evidence" value="ECO:0007669"/>
    <property type="project" value="UniProtKB-UniRule"/>
</dbReference>
<comment type="caution">
    <text evidence="8">The sequence shown here is derived from an EMBL/GenBank/DDBJ whole genome shotgun (WGS) entry which is preliminary data.</text>
</comment>
<evidence type="ECO:0000259" key="7">
    <source>
        <dbReference type="Pfam" id="PF24986"/>
    </source>
</evidence>
<name>A0A419S755_9SPHI</name>
<dbReference type="GO" id="GO:0043022">
    <property type="term" value="F:ribosome binding"/>
    <property type="evidence" value="ECO:0007669"/>
    <property type="project" value="InterPro"/>
</dbReference>
<dbReference type="GO" id="GO:0005737">
    <property type="term" value="C:cytoplasm"/>
    <property type="evidence" value="ECO:0007669"/>
    <property type="project" value="UniProtKB-SubCell"/>
</dbReference>
<dbReference type="AlphaFoldDB" id="A0A419S755"/>
<keyword evidence="4 5" id="KW-0143">Chaperone</keyword>
<keyword evidence="9" id="KW-1185">Reference proteome</keyword>
<protein>
    <recommendedName>
        <fullName evidence="5">Ribosome maturation factor RimM</fullName>
    </recommendedName>
</protein>
<gene>
    <name evidence="5" type="primary">rimM</name>
    <name evidence="8" type="ORF">BCY91_02900</name>
</gene>
<dbReference type="SUPFAM" id="SSF50447">
    <property type="entry name" value="Translation proteins"/>
    <property type="match status" value="1"/>
</dbReference>
<evidence type="ECO:0000256" key="4">
    <source>
        <dbReference type="ARBA" id="ARBA00023186"/>
    </source>
</evidence>
<organism evidence="8 9">
    <name type="scientific">Pelobium manganitolerans</name>
    <dbReference type="NCBI Taxonomy" id="1842495"/>
    <lineage>
        <taxon>Bacteria</taxon>
        <taxon>Pseudomonadati</taxon>
        <taxon>Bacteroidota</taxon>
        <taxon>Sphingobacteriia</taxon>
        <taxon>Sphingobacteriales</taxon>
        <taxon>Sphingobacteriaceae</taxon>
        <taxon>Pelobium</taxon>
    </lineage>
</organism>
<dbReference type="OrthoDB" id="9810331at2"/>
<dbReference type="SUPFAM" id="SSF50346">
    <property type="entry name" value="PRC-barrel domain"/>
    <property type="match status" value="1"/>
</dbReference>
<dbReference type="NCBIfam" id="TIGR02273">
    <property type="entry name" value="16S_RimM"/>
    <property type="match status" value="1"/>
</dbReference>
<dbReference type="InterPro" id="IPR036976">
    <property type="entry name" value="RimM_N_sf"/>
</dbReference>
<dbReference type="InterPro" id="IPR002676">
    <property type="entry name" value="RimM_N"/>
</dbReference>
<evidence type="ECO:0000256" key="2">
    <source>
        <dbReference type="ARBA" id="ARBA00022517"/>
    </source>
</evidence>
<feature type="domain" description="RimM N-terminal" evidence="6">
    <location>
        <begin position="9"/>
        <end position="88"/>
    </location>
</feature>
<keyword evidence="3 5" id="KW-0698">rRNA processing</keyword>
<evidence type="ECO:0000256" key="1">
    <source>
        <dbReference type="ARBA" id="ARBA00022490"/>
    </source>
</evidence>
<comment type="function">
    <text evidence="5">An accessory protein needed during the final step in the assembly of 30S ribosomal subunit, possibly for assembly of the head region. Essential for efficient processing of 16S rRNA. May be needed both before and after RbfA during the maturation of 16S rRNA. It has affinity for free ribosomal 30S subunits but not for 70S ribosomes.</text>
</comment>
<feature type="domain" description="Ribosome maturation factor RimM PRC barrel" evidence="7">
    <location>
        <begin position="102"/>
        <end position="168"/>
    </location>
</feature>
<dbReference type="GO" id="GO:0005840">
    <property type="term" value="C:ribosome"/>
    <property type="evidence" value="ECO:0007669"/>
    <property type="project" value="InterPro"/>
</dbReference>
<evidence type="ECO:0000259" key="6">
    <source>
        <dbReference type="Pfam" id="PF01782"/>
    </source>
</evidence>
<dbReference type="RefSeq" id="WP_120181307.1">
    <property type="nucleotide sequence ID" value="NZ_MBTA01000012.1"/>
</dbReference>
<dbReference type="EMBL" id="MBTA01000012">
    <property type="protein sequence ID" value="RKD17111.1"/>
    <property type="molecule type" value="Genomic_DNA"/>
</dbReference>
<accession>A0A419S755</accession>
<proteinExistence type="inferred from homology"/>
<dbReference type="Gene3D" id="2.30.30.240">
    <property type="entry name" value="PRC-barrel domain"/>
    <property type="match status" value="1"/>
</dbReference>
<dbReference type="Gene3D" id="2.40.30.60">
    <property type="entry name" value="RimM"/>
    <property type="match status" value="1"/>
</dbReference>
<evidence type="ECO:0000313" key="8">
    <source>
        <dbReference type="EMBL" id="RKD17111.1"/>
    </source>
</evidence>
<evidence type="ECO:0000256" key="3">
    <source>
        <dbReference type="ARBA" id="ARBA00022552"/>
    </source>
</evidence>
<dbReference type="GO" id="GO:0006364">
    <property type="term" value="P:rRNA processing"/>
    <property type="evidence" value="ECO:0007669"/>
    <property type="project" value="UniProtKB-UniRule"/>
</dbReference>
<comment type="subcellular location">
    <subcellularLocation>
        <location evidence="5">Cytoplasm</location>
    </subcellularLocation>
</comment>
<comment type="similarity">
    <text evidence="5">Belongs to the RimM family.</text>
</comment>
<dbReference type="InterPro" id="IPR011961">
    <property type="entry name" value="RimM"/>
</dbReference>
<dbReference type="Proteomes" id="UP000283433">
    <property type="component" value="Unassembled WGS sequence"/>
</dbReference>
<dbReference type="InterPro" id="IPR011033">
    <property type="entry name" value="PRC_barrel-like_sf"/>
</dbReference>